<dbReference type="Proteomes" id="UP000503096">
    <property type="component" value="Chromosome"/>
</dbReference>
<dbReference type="GO" id="GO:0106435">
    <property type="term" value="F:carboxylesterase activity"/>
    <property type="evidence" value="ECO:0007669"/>
    <property type="project" value="UniProtKB-EC"/>
</dbReference>
<name>A0A6M4H4R5_9PROT</name>
<feature type="domain" description="Autotransporter" evidence="6">
    <location>
        <begin position="358"/>
        <end position="635"/>
    </location>
</feature>
<dbReference type="SUPFAM" id="SSF103515">
    <property type="entry name" value="Autotransporter"/>
    <property type="match status" value="1"/>
</dbReference>
<feature type="active site" evidence="4">
    <location>
        <position position="304"/>
    </location>
</feature>
<evidence type="ECO:0000259" key="6">
    <source>
        <dbReference type="PROSITE" id="PS51208"/>
    </source>
</evidence>
<dbReference type="PIRSF" id="PIRSF037375">
    <property type="entry name" value="Autotrns_EstA"/>
    <property type="match status" value="1"/>
</dbReference>
<dbReference type="PROSITE" id="PS01098">
    <property type="entry name" value="LIPASE_GDSL_SER"/>
    <property type="match status" value="1"/>
</dbReference>
<reference evidence="7 8" key="1">
    <citation type="submission" date="2020-04" db="EMBL/GenBank/DDBJ databases">
        <title>Usitatibacter rugosus gen. nov., sp. nov. and Usitatibacter palustris sp. nov., novel members of Usitatibacteraceae fam. nov. within the order Nitrosomonadales isolated from soil.</title>
        <authorList>
            <person name="Huber K.J."/>
            <person name="Neumann-Schaal M."/>
            <person name="Geppert A."/>
            <person name="Luckner M."/>
            <person name="Wanner G."/>
            <person name="Overmann J."/>
        </authorList>
    </citation>
    <scope>NUCLEOTIDE SEQUENCE [LARGE SCALE GENOMIC DNA]</scope>
    <source>
        <strain evidence="7 8">Swamp67</strain>
    </source>
</reference>
<protein>
    <submittedName>
        <fullName evidence="7">Esterase EstP</fullName>
        <ecNumber evidence="7">3.1.1.1</ecNumber>
    </submittedName>
</protein>
<dbReference type="EMBL" id="CP053073">
    <property type="protein sequence ID" value="QJR14165.1"/>
    <property type="molecule type" value="Genomic_DNA"/>
</dbReference>
<evidence type="ECO:0000256" key="5">
    <source>
        <dbReference type="SAM" id="SignalP"/>
    </source>
</evidence>
<dbReference type="RefSeq" id="WP_171160950.1">
    <property type="nucleotide sequence ID" value="NZ_CP053073.1"/>
</dbReference>
<keyword evidence="3 7" id="KW-0378">Hydrolase</keyword>
<evidence type="ECO:0000313" key="7">
    <source>
        <dbReference type="EMBL" id="QJR14165.1"/>
    </source>
</evidence>
<dbReference type="SMART" id="SM00869">
    <property type="entry name" value="Autotransporter"/>
    <property type="match status" value="1"/>
</dbReference>
<feature type="active site" description="Nucleophile" evidence="4">
    <location>
        <position position="38"/>
    </location>
</feature>
<dbReference type="Gene3D" id="3.40.50.1110">
    <property type="entry name" value="SGNH hydrolase"/>
    <property type="match status" value="1"/>
</dbReference>
<dbReference type="InParanoid" id="A0A6M4H4R5"/>
<comment type="similarity">
    <text evidence="1">Belongs to the 'GDSL' lipolytic enzyme family.</text>
</comment>
<evidence type="ECO:0000256" key="2">
    <source>
        <dbReference type="ARBA" id="ARBA00022729"/>
    </source>
</evidence>
<dbReference type="InterPro" id="IPR017186">
    <property type="entry name" value="Lipase_autotranspt_EstA"/>
</dbReference>
<dbReference type="CDD" id="cd01847">
    <property type="entry name" value="Triacylglycerol_lipase_like"/>
    <property type="match status" value="1"/>
</dbReference>
<proteinExistence type="inferred from homology"/>
<sequence length="635" mass="66151">MTKKNRVLPALLLSLFAGVGATTAQAQQFSNVYVFGDSLSDTGYYRPFLTSIGVPSALVSTLGRFTTNPGPIWAELIAQQYGVGALPSNVAGGTVYAQGGARVALPSASTPTGGAQRPVSTQVTEFLAASGGAADPNALYTVWAGANDIFQNLAALQAGAITADQLSANIQAAAAAEAGQIARLRAAGARYIMVFNLPNIGATPQFAGAGPVVQGQVTALSAGFNTALFAGLAGLQATGLRVIPVDTFALITEIMANPTAYGFTNTTGVACAPFPPFATTPSSQFCSGANLVAPNADQTYVFADGVHPTTASHRITADFVKSLLNGPVQMTLLPESALGARNAHVRSLRDGITTGQAAAQGQWTIFGSAVDGEYDIDPSRGVVGVGNDVRAVTGGVTVRASETLTLGLAAGRNEAKASFGNSAGNYRTRENAISVLGGVRLDGLFFDAALTYGDIEWNDIRRQFNIGNVVRTTTASTEGTNTSAYVGGGYDFQLDKFSIGPVASVMIQNVDMNGFEETGAGSANLRYGAFKRRSEVWSAGGRASITLGRWTPWVRVTVDKERRDDERFMSATPVSMATNNGYDLPGYQPDTSFITSNVGVTGQFSWGALGIAYYNVAKREGQSEEGFTASVAIRF</sequence>
<dbReference type="InterPro" id="IPR051058">
    <property type="entry name" value="GDSL_Est/Lipase"/>
</dbReference>
<accession>A0A6M4H4R5</accession>
<evidence type="ECO:0000313" key="8">
    <source>
        <dbReference type="Proteomes" id="UP000503096"/>
    </source>
</evidence>
<feature type="active site" evidence="4">
    <location>
        <position position="307"/>
    </location>
</feature>
<evidence type="ECO:0000256" key="3">
    <source>
        <dbReference type="ARBA" id="ARBA00022801"/>
    </source>
</evidence>
<dbReference type="KEGG" id="upl:DSM104440_00958"/>
<dbReference type="GO" id="GO:0016298">
    <property type="term" value="F:lipase activity"/>
    <property type="evidence" value="ECO:0007669"/>
    <property type="project" value="InterPro"/>
</dbReference>
<dbReference type="Pfam" id="PF03797">
    <property type="entry name" value="Autotransporter"/>
    <property type="match status" value="1"/>
</dbReference>
<dbReference type="InterPro" id="IPR001087">
    <property type="entry name" value="GDSL"/>
</dbReference>
<evidence type="ECO:0000256" key="1">
    <source>
        <dbReference type="ARBA" id="ARBA00008668"/>
    </source>
</evidence>
<dbReference type="Pfam" id="PF00657">
    <property type="entry name" value="Lipase_GDSL"/>
    <property type="match status" value="1"/>
</dbReference>
<dbReference type="PROSITE" id="PS51208">
    <property type="entry name" value="AUTOTRANSPORTER"/>
    <property type="match status" value="1"/>
</dbReference>
<dbReference type="InterPro" id="IPR036514">
    <property type="entry name" value="SGNH_hydro_sf"/>
</dbReference>
<dbReference type="InterPro" id="IPR036709">
    <property type="entry name" value="Autotransporte_beta_dom_sf"/>
</dbReference>
<feature type="signal peptide" evidence="5">
    <location>
        <begin position="1"/>
        <end position="26"/>
    </location>
</feature>
<feature type="chain" id="PRO_5027064277" evidence="5">
    <location>
        <begin position="27"/>
        <end position="635"/>
    </location>
</feature>
<organism evidence="7 8">
    <name type="scientific">Usitatibacter palustris</name>
    <dbReference type="NCBI Taxonomy" id="2732487"/>
    <lineage>
        <taxon>Bacteria</taxon>
        <taxon>Pseudomonadati</taxon>
        <taxon>Pseudomonadota</taxon>
        <taxon>Betaproteobacteria</taxon>
        <taxon>Nitrosomonadales</taxon>
        <taxon>Usitatibacteraceae</taxon>
        <taxon>Usitatibacter</taxon>
    </lineage>
</organism>
<dbReference type="InterPro" id="IPR008265">
    <property type="entry name" value="Lipase_GDSL_AS"/>
</dbReference>
<keyword evidence="8" id="KW-1185">Reference proteome</keyword>
<dbReference type="AlphaFoldDB" id="A0A6M4H4R5"/>
<dbReference type="EC" id="3.1.1.1" evidence="7"/>
<keyword evidence="2 5" id="KW-0732">Signal</keyword>
<dbReference type="GO" id="GO:0006629">
    <property type="term" value="P:lipid metabolic process"/>
    <property type="evidence" value="ECO:0007669"/>
    <property type="project" value="InterPro"/>
</dbReference>
<dbReference type="PANTHER" id="PTHR45648">
    <property type="entry name" value="GDSL LIPASE/ACYLHYDROLASE FAMILY PROTEIN (AFU_ORTHOLOGUE AFUA_4G14700)"/>
    <property type="match status" value="1"/>
</dbReference>
<dbReference type="PANTHER" id="PTHR45648:SF22">
    <property type="entry name" value="GDSL LIPASE_ACYLHYDROLASE FAMILY PROTEIN (AFU_ORTHOLOGUE AFUA_4G14700)"/>
    <property type="match status" value="1"/>
</dbReference>
<evidence type="ECO:0000256" key="4">
    <source>
        <dbReference type="PIRSR" id="PIRSR037375-1"/>
    </source>
</evidence>
<dbReference type="SUPFAM" id="SSF52266">
    <property type="entry name" value="SGNH hydrolase"/>
    <property type="match status" value="1"/>
</dbReference>
<dbReference type="InterPro" id="IPR005546">
    <property type="entry name" value="Autotransporte_beta"/>
</dbReference>
<gene>
    <name evidence="7" type="primary">estP</name>
    <name evidence="7" type="ORF">DSM104440_00958</name>
</gene>
<dbReference type="Gene3D" id="2.40.128.130">
    <property type="entry name" value="Autotransporter beta-domain"/>
    <property type="match status" value="1"/>
</dbReference>